<dbReference type="AlphaFoldDB" id="A0AAD3CL04"/>
<evidence type="ECO:0000256" key="1">
    <source>
        <dbReference type="SAM" id="MobiDB-lite"/>
    </source>
</evidence>
<proteinExistence type="predicted"/>
<name>A0AAD3CL04_9STRA</name>
<dbReference type="Gene3D" id="1.10.287.370">
    <property type="match status" value="1"/>
</dbReference>
<feature type="compositionally biased region" description="Polar residues" evidence="1">
    <location>
        <begin position="360"/>
        <end position="371"/>
    </location>
</feature>
<feature type="region of interest" description="Disordered" evidence="1">
    <location>
        <begin position="209"/>
        <end position="245"/>
    </location>
</feature>
<feature type="compositionally biased region" description="Polar residues" evidence="1">
    <location>
        <begin position="395"/>
        <end position="408"/>
    </location>
</feature>
<sequence>MSIPTSGILELKAQEERIQSVQSILKSTSDGGSPLSERNVMIPITTKAFFEGKLQPTIHGDSKKEQVIANLGQECLADMTIDEATKFLDRKLDRIRSLMKESEPKPKKKSGKLAFKKGFLDGGQKKKSSMKKSQDQTKAIASSNTSMSTGYSPSLPFIEIREEFDKDGNEIKSEAMNMSKVLQNVKKEIQSKAGDKVVDNEMLNALLDSVPDSMDEDSDDESQEFDMEDQEIEVEDNSQKEPMKDFSSRLDELIRQEEEAEKKQKEVKKAYKKSLGKGWAKGFLNNSEVKPKKKKLVSLQPKDSSASKVDDQNIGRSKKVQFNGTNQVKEIPRIGQTSIKSIRPPSMQQQQQQGADKTVQELTSSLESTVLGSKVERSQPKESISIGGVMERSSPKVQFNQNASSGIDNSAPEPKKKLSRFAQRRLEQRS</sequence>
<comment type="caution">
    <text evidence="2">The sequence shown here is derived from an EMBL/GenBank/DDBJ whole genome shotgun (WGS) entry which is preliminary data.</text>
</comment>
<dbReference type="EMBL" id="BLLK01000022">
    <property type="protein sequence ID" value="GFH46694.1"/>
    <property type="molecule type" value="Genomic_DNA"/>
</dbReference>
<dbReference type="Pfam" id="PF02996">
    <property type="entry name" value="Prefoldin"/>
    <property type="match status" value="1"/>
</dbReference>
<evidence type="ECO:0000313" key="3">
    <source>
        <dbReference type="Proteomes" id="UP001054902"/>
    </source>
</evidence>
<reference evidence="2 3" key="1">
    <citation type="journal article" date="2021" name="Sci. Rep.">
        <title>The genome of the diatom Chaetoceros tenuissimus carries an ancient integrated fragment of an extant virus.</title>
        <authorList>
            <person name="Hongo Y."/>
            <person name="Kimura K."/>
            <person name="Takaki Y."/>
            <person name="Yoshida Y."/>
            <person name="Baba S."/>
            <person name="Kobayashi G."/>
            <person name="Nagasaki K."/>
            <person name="Hano T."/>
            <person name="Tomaru Y."/>
        </authorList>
    </citation>
    <scope>NUCLEOTIDE SEQUENCE [LARGE SCALE GENOMIC DNA]</scope>
    <source>
        <strain evidence="2 3">NIES-3715</strain>
    </source>
</reference>
<dbReference type="Proteomes" id="UP001054902">
    <property type="component" value="Unassembled WGS sequence"/>
</dbReference>
<organism evidence="2 3">
    <name type="scientific">Chaetoceros tenuissimus</name>
    <dbReference type="NCBI Taxonomy" id="426638"/>
    <lineage>
        <taxon>Eukaryota</taxon>
        <taxon>Sar</taxon>
        <taxon>Stramenopiles</taxon>
        <taxon>Ochrophyta</taxon>
        <taxon>Bacillariophyta</taxon>
        <taxon>Coscinodiscophyceae</taxon>
        <taxon>Chaetocerotophycidae</taxon>
        <taxon>Chaetocerotales</taxon>
        <taxon>Chaetocerotaceae</taxon>
        <taxon>Chaetoceros</taxon>
    </lineage>
</organism>
<feature type="region of interest" description="Disordered" evidence="1">
    <location>
        <begin position="121"/>
        <end position="153"/>
    </location>
</feature>
<dbReference type="InterPro" id="IPR009053">
    <property type="entry name" value="Prefoldin"/>
</dbReference>
<gene>
    <name evidence="2" type="ORF">CTEN210_03168</name>
</gene>
<feature type="region of interest" description="Disordered" evidence="1">
    <location>
        <begin position="282"/>
        <end position="430"/>
    </location>
</feature>
<accession>A0AAD3CL04</accession>
<feature type="compositionally biased region" description="Acidic residues" evidence="1">
    <location>
        <begin position="213"/>
        <end position="236"/>
    </location>
</feature>
<keyword evidence="3" id="KW-1185">Reference proteome</keyword>
<dbReference type="InterPro" id="IPR004127">
    <property type="entry name" value="Prefoldin_subunit_alpha"/>
</dbReference>
<dbReference type="SUPFAM" id="SSF46579">
    <property type="entry name" value="Prefoldin"/>
    <property type="match status" value="1"/>
</dbReference>
<protein>
    <submittedName>
        <fullName evidence="2">Uncharacterized protein</fullName>
    </submittedName>
</protein>
<evidence type="ECO:0000313" key="2">
    <source>
        <dbReference type="EMBL" id="GFH46694.1"/>
    </source>
</evidence>
<feature type="compositionally biased region" description="Polar residues" evidence="1">
    <location>
        <begin position="139"/>
        <end position="152"/>
    </location>
</feature>